<accession>A0A1G4J2R2</accession>
<keyword evidence="2 5" id="KW-0812">Transmembrane</keyword>
<organism evidence="8 9">
    <name type="scientific">Lachancea mirantina</name>
    <dbReference type="NCBI Taxonomy" id="1230905"/>
    <lineage>
        <taxon>Eukaryota</taxon>
        <taxon>Fungi</taxon>
        <taxon>Dikarya</taxon>
        <taxon>Ascomycota</taxon>
        <taxon>Saccharomycotina</taxon>
        <taxon>Saccharomycetes</taxon>
        <taxon>Saccharomycetales</taxon>
        <taxon>Saccharomycetaceae</taxon>
        <taxon>Lachancea</taxon>
    </lineage>
</organism>
<evidence type="ECO:0000256" key="5">
    <source>
        <dbReference type="SAM" id="Phobius"/>
    </source>
</evidence>
<feature type="transmembrane region" description="Helical" evidence="5">
    <location>
        <begin position="213"/>
        <end position="237"/>
    </location>
</feature>
<reference evidence="9" key="1">
    <citation type="submission" date="2016-03" db="EMBL/GenBank/DDBJ databases">
        <authorList>
            <person name="Devillers H."/>
        </authorList>
    </citation>
    <scope>NUCLEOTIDE SEQUENCE [LARGE SCALE GENOMIC DNA]</scope>
</reference>
<dbReference type="GO" id="GO:0016020">
    <property type="term" value="C:membrane"/>
    <property type="evidence" value="ECO:0007669"/>
    <property type="project" value="UniProtKB-SubCell"/>
</dbReference>
<dbReference type="EMBL" id="LT598466">
    <property type="protein sequence ID" value="SCU83741.1"/>
    <property type="molecule type" value="Genomic_DNA"/>
</dbReference>
<dbReference type="PANTHER" id="PTHR15948">
    <property type="entry name" value="G-PROTEIN COUPLED RECEPTOR 89-RELATED"/>
    <property type="match status" value="1"/>
</dbReference>
<proteinExistence type="predicted"/>
<dbReference type="Pfam" id="PF12430">
    <property type="entry name" value="ABA_GPCR"/>
    <property type="match status" value="1"/>
</dbReference>
<feature type="transmembrane region" description="Helical" evidence="5">
    <location>
        <begin position="31"/>
        <end position="47"/>
    </location>
</feature>
<feature type="transmembrane region" description="Helical" evidence="5">
    <location>
        <begin position="179"/>
        <end position="201"/>
    </location>
</feature>
<dbReference type="OrthoDB" id="264392at2759"/>
<keyword evidence="9" id="KW-1185">Reference proteome</keyword>
<evidence type="ECO:0000256" key="2">
    <source>
        <dbReference type="ARBA" id="ARBA00022692"/>
    </source>
</evidence>
<evidence type="ECO:0000313" key="9">
    <source>
        <dbReference type="Proteomes" id="UP000191024"/>
    </source>
</evidence>
<dbReference type="InterPro" id="IPR015672">
    <property type="entry name" value="GPHR/GTG"/>
</dbReference>
<feature type="transmembrane region" description="Helical" evidence="5">
    <location>
        <begin position="286"/>
        <end position="304"/>
    </location>
</feature>
<keyword evidence="4 5" id="KW-0472">Membrane</keyword>
<feature type="transmembrane region" description="Helical" evidence="5">
    <location>
        <begin position="7"/>
        <end position="25"/>
    </location>
</feature>
<evidence type="ECO:0000259" key="7">
    <source>
        <dbReference type="Pfam" id="PF12537"/>
    </source>
</evidence>
<dbReference type="Pfam" id="PF12537">
    <property type="entry name" value="GPHR_N"/>
    <property type="match status" value="1"/>
</dbReference>
<sequence length="512" mass="58627">MCCNRPTFIFGFFLFAIELIYLYWAEMIYKEDLLLCGILVTSFYIAYNRSYQFLWNNLHWFFDRDLFEYQDCLKARDMSRRKTRFQEKLHSEYAVESKKFNATLRSLFSLNFGLYLIAIEMTLLQIKNADIKESHSFASGIIWPCISAGLMVSLIFAQPYLICLSVLSKFLGDRYSRDAIVAMTSTAMILWVLSLNLLNFGPFKHTQNLLTKLSIVGVSVMAFLSGVASVSTPFYAISSFWRKYKTHARAEFNSSADVFTSGRKASNQEKKSSKLKSKVIDNFKSIFKIIFLFYCIYKLYSVFFRRIPAIIKHVHHDANDADFERFTSAENNSPSDPLAVTLAKILDFLFLKLNYQQELDSFTKLISLILSVSLFACSFTTVLTTVSYLITVLPLQGNIGALRSLGDADSTDPLPLYNNEQQRRKKPVSIIKNFVISELTGVYVSATILMIRSNLPFDISEKLNELLGKKFIVPSILIDIWFDQVFAISAVLTLVGIRIAQNSNQKSKRLHQ</sequence>
<evidence type="ECO:0000256" key="4">
    <source>
        <dbReference type="ARBA" id="ARBA00023136"/>
    </source>
</evidence>
<protein>
    <submittedName>
        <fullName evidence="8">LAMI_0C04434g1_1</fullName>
    </submittedName>
</protein>
<dbReference type="InterPro" id="IPR025969">
    <property type="entry name" value="ABA_GPCR_dom"/>
</dbReference>
<feature type="domain" description="Golgi pH regulator conserved" evidence="7">
    <location>
        <begin position="203"/>
        <end position="250"/>
    </location>
</feature>
<dbReference type="PANTHER" id="PTHR15948:SF0">
    <property type="entry name" value="GOLGI PH REGULATOR A-RELATED"/>
    <property type="match status" value="1"/>
</dbReference>
<comment type="subcellular location">
    <subcellularLocation>
        <location evidence="1">Membrane</location>
        <topology evidence="1">Multi-pass membrane protein</topology>
    </subcellularLocation>
</comment>
<feature type="transmembrane region" description="Helical" evidence="5">
    <location>
        <begin position="141"/>
        <end position="167"/>
    </location>
</feature>
<dbReference type="Proteomes" id="UP000191024">
    <property type="component" value="Chromosome C"/>
</dbReference>
<feature type="transmembrane region" description="Helical" evidence="5">
    <location>
        <begin position="430"/>
        <end position="451"/>
    </location>
</feature>
<dbReference type="AlphaFoldDB" id="A0A1G4J2R2"/>
<dbReference type="STRING" id="1230905.A0A1G4J2R2"/>
<evidence type="ECO:0000313" key="8">
    <source>
        <dbReference type="EMBL" id="SCU83741.1"/>
    </source>
</evidence>
<gene>
    <name evidence="8" type="ORF">LAMI_0C04434G</name>
</gene>
<feature type="transmembrane region" description="Helical" evidence="5">
    <location>
        <begin position="365"/>
        <end position="393"/>
    </location>
</feature>
<keyword evidence="3 5" id="KW-1133">Transmembrane helix</keyword>
<evidence type="ECO:0000256" key="3">
    <source>
        <dbReference type="ARBA" id="ARBA00022989"/>
    </source>
</evidence>
<dbReference type="InterPro" id="IPR022535">
    <property type="entry name" value="Golgi_pH-regulator_cons_dom"/>
</dbReference>
<feature type="domain" description="Abscisic acid G-protein coupled receptor-like" evidence="6">
    <location>
        <begin position="276"/>
        <end position="500"/>
    </location>
</feature>
<evidence type="ECO:0000259" key="6">
    <source>
        <dbReference type="Pfam" id="PF12430"/>
    </source>
</evidence>
<name>A0A1G4J2R2_9SACH</name>
<feature type="transmembrane region" description="Helical" evidence="5">
    <location>
        <begin position="471"/>
        <end position="500"/>
    </location>
</feature>
<feature type="transmembrane region" description="Helical" evidence="5">
    <location>
        <begin position="107"/>
        <end position="126"/>
    </location>
</feature>
<evidence type="ECO:0000256" key="1">
    <source>
        <dbReference type="ARBA" id="ARBA00004141"/>
    </source>
</evidence>